<dbReference type="SUPFAM" id="SSF52266">
    <property type="entry name" value="SGNH hydrolase"/>
    <property type="match status" value="1"/>
</dbReference>
<dbReference type="Gene3D" id="3.40.50.12700">
    <property type="match status" value="1"/>
</dbReference>
<dbReference type="Proteomes" id="UP000752171">
    <property type="component" value="Unassembled WGS sequence"/>
</dbReference>
<name>A0A8T2MEE8_ASTMX</name>
<dbReference type="AlphaFoldDB" id="A0A8T2MEE8"/>
<organism evidence="2 3">
    <name type="scientific">Astyanax mexicanus</name>
    <name type="common">Blind cave fish</name>
    <name type="synonym">Astyanax fasciatus mexicanus</name>
    <dbReference type="NCBI Taxonomy" id="7994"/>
    <lineage>
        <taxon>Eukaryota</taxon>
        <taxon>Metazoa</taxon>
        <taxon>Chordata</taxon>
        <taxon>Craniata</taxon>
        <taxon>Vertebrata</taxon>
        <taxon>Euteleostomi</taxon>
        <taxon>Actinopterygii</taxon>
        <taxon>Neopterygii</taxon>
        <taxon>Teleostei</taxon>
        <taxon>Ostariophysi</taxon>
        <taxon>Characiformes</taxon>
        <taxon>Characoidei</taxon>
        <taxon>Acestrorhamphidae</taxon>
        <taxon>Acestrorhamphinae</taxon>
        <taxon>Astyanax</taxon>
    </lineage>
</organism>
<reference evidence="2 3" key="1">
    <citation type="submission" date="2021-07" db="EMBL/GenBank/DDBJ databases">
        <authorList>
            <person name="Imarazene B."/>
            <person name="Zahm M."/>
            <person name="Klopp C."/>
            <person name="Cabau C."/>
            <person name="Beille S."/>
            <person name="Jouanno E."/>
            <person name="Castinel A."/>
            <person name="Lluch J."/>
            <person name="Gil L."/>
            <person name="Kuchtly C."/>
            <person name="Lopez Roques C."/>
            <person name="Donnadieu C."/>
            <person name="Parrinello H."/>
            <person name="Journot L."/>
            <person name="Du K."/>
            <person name="Schartl M."/>
            <person name="Retaux S."/>
            <person name="Guiguen Y."/>
        </authorList>
    </citation>
    <scope>NUCLEOTIDE SEQUENCE [LARGE SCALE GENOMIC DNA]</scope>
    <source>
        <strain evidence="2">Pach_M1</strain>
        <tissue evidence="2">Testis</tissue>
    </source>
</reference>
<dbReference type="CDD" id="cd00229">
    <property type="entry name" value="SGNH_hydrolase"/>
    <property type="match status" value="1"/>
</dbReference>
<sequence>MKWSTAHSFPQPNFSDSNPFTVLEELEGNTVCIEPYPPTLIVGDSIVRNVQVKNTVVECFPGARVSDINSQIPTLLDKHDADTIIVHVGTNDISLRETETLKQDFNILLSTLRSFGKKIMFSGPIPRFRKGIESFSRLTALNLWLKAWCKTFDLVFIDNFDTFWQRPSFFRKDGIHPNGVGSAMLSGNISCVLKCMTEVT</sequence>
<dbReference type="InterPro" id="IPR013830">
    <property type="entry name" value="SGNH_hydro"/>
</dbReference>
<accession>A0A8T2MEE8</accession>
<evidence type="ECO:0000313" key="2">
    <source>
        <dbReference type="EMBL" id="KAG9280202.1"/>
    </source>
</evidence>
<proteinExistence type="predicted"/>
<evidence type="ECO:0000259" key="1">
    <source>
        <dbReference type="Pfam" id="PF13472"/>
    </source>
</evidence>
<dbReference type="Pfam" id="PF13472">
    <property type="entry name" value="Lipase_GDSL_2"/>
    <property type="match status" value="1"/>
</dbReference>
<dbReference type="PANTHER" id="PTHR30383">
    <property type="entry name" value="THIOESTERASE 1/PROTEASE 1/LYSOPHOSPHOLIPASE L1"/>
    <property type="match status" value="1"/>
</dbReference>
<comment type="caution">
    <text evidence="2">The sequence shown here is derived from an EMBL/GenBank/DDBJ whole genome shotgun (WGS) entry which is preliminary data.</text>
</comment>
<gene>
    <name evidence="2" type="ORF">AMEX_G2882</name>
</gene>
<dbReference type="Gene3D" id="3.40.50.12690">
    <property type="match status" value="1"/>
</dbReference>
<feature type="domain" description="SGNH hydrolase-type esterase" evidence="1">
    <location>
        <begin position="54"/>
        <end position="182"/>
    </location>
</feature>
<evidence type="ECO:0000313" key="3">
    <source>
        <dbReference type="Proteomes" id="UP000752171"/>
    </source>
</evidence>
<dbReference type="InterPro" id="IPR051532">
    <property type="entry name" value="Ester_Hydrolysis_Enzymes"/>
</dbReference>
<dbReference type="EMBL" id="JAICCE010000002">
    <property type="protein sequence ID" value="KAG9280202.1"/>
    <property type="molecule type" value="Genomic_DNA"/>
</dbReference>
<protein>
    <recommendedName>
        <fullName evidence="1">SGNH hydrolase-type esterase domain-containing protein</fullName>
    </recommendedName>
</protein>